<dbReference type="GO" id="GO:0003676">
    <property type="term" value="F:nucleic acid binding"/>
    <property type="evidence" value="ECO:0007669"/>
    <property type="project" value="InterPro"/>
</dbReference>
<name>A0A482V919_ASBVE</name>
<dbReference type="Pfam" id="PF01974">
    <property type="entry name" value="tRNA_int_endo"/>
    <property type="match status" value="1"/>
</dbReference>
<evidence type="ECO:0000313" key="9">
    <source>
        <dbReference type="Proteomes" id="UP000292052"/>
    </source>
</evidence>
<keyword evidence="9" id="KW-1185">Reference proteome</keyword>
<evidence type="ECO:0000256" key="2">
    <source>
        <dbReference type="ARBA" id="ARBA00022694"/>
    </source>
</evidence>
<dbReference type="EMBL" id="QDEB01125441">
    <property type="protein sequence ID" value="RZB39745.1"/>
    <property type="molecule type" value="Genomic_DNA"/>
</dbReference>
<dbReference type="PANTHER" id="PTHR21227">
    <property type="entry name" value="TRNA-SPLICING ENDONUCLEASE SUBUNIT SEN2"/>
    <property type="match status" value="1"/>
</dbReference>
<dbReference type="GO" id="GO:0005737">
    <property type="term" value="C:cytoplasm"/>
    <property type="evidence" value="ECO:0007669"/>
    <property type="project" value="TreeGrafter"/>
</dbReference>
<feature type="active site" evidence="5">
    <location>
        <position position="206"/>
    </location>
</feature>
<dbReference type="InterPro" id="IPR006678">
    <property type="entry name" value="tRNA_intron_Endonuc_N"/>
</dbReference>
<comment type="caution">
    <text evidence="8">The sequence shown here is derived from an EMBL/GenBank/DDBJ whole genome shotgun (WGS) entry which is preliminary data.</text>
</comment>
<dbReference type="InterPro" id="IPR011856">
    <property type="entry name" value="tRNA_endonuc-like_dom_sf"/>
</dbReference>
<organism evidence="8 9">
    <name type="scientific">Asbolus verrucosus</name>
    <name type="common">Desert ironclad beetle</name>
    <dbReference type="NCBI Taxonomy" id="1661398"/>
    <lineage>
        <taxon>Eukaryota</taxon>
        <taxon>Metazoa</taxon>
        <taxon>Ecdysozoa</taxon>
        <taxon>Arthropoda</taxon>
        <taxon>Hexapoda</taxon>
        <taxon>Insecta</taxon>
        <taxon>Pterygota</taxon>
        <taxon>Neoptera</taxon>
        <taxon>Endopterygota</taxon>
        <taxon>Coleoptera</taxon>
        <taxon>Polyphaga</taxon>
        <taxon>Cucujiformia</taxon>
        <taxon>Tenebrionidae</taxon>
        <taxon>Pimeliinae</taxon>
        <taxon>Asbolus</taxon>
    </lineage>
</organism>
<dbReference type="SUPFAM" id="SSF53032">
    <property type="entry name" value="tRNA-intron endonuclease catalytic domain-like"/>
    <property type="match status" value="1"/>
</dbReference>
<keyword evidence="2 4" id="KW-0819">tRNA processing</keyword>
<dbReference type="InterPro" id="IPR016589">
    <property type="entry name" value="tRNA_splic_SEN2"/>
</dbReference>
<dbReference type="Pfam" id="PF02778">
    <property type="entry name" value="tRNA_int_endo_N"/>
    <property type="match status" value="1"/>
</dbReference>
<keyword evidence="3 4" id="KW-0456">Lyase</keyword>
<reference evidence="8 9" key="1">
    <citation type="submission" date="2017-03" db="EMBL/GenBank/DDBJ databases">
        <title>Genome of the blue death feigning beetle - Asbolus verrucosus.</title>
        <authorList>
            <person name="Rider S.D."/>
        </authorList>
    </citation>
    <scope>NUCLEOTIDE SEQUENCE [LARGE SCALE GENOMIC DNA]</scope>
    <source>
        <strain evidence="8">Butters</strain>
        <tissue evidence="8">Head and leg muscle</tissue>
    </source>
</reference>
<feature type="active site" evidence="5">
    <location>
        <position position="256"/>
    </location>
</feature>
<feature type="domain" description="tRNA intron endonuclease catalytic" evidence="6">
    <location>
        <begin position="176"/>
        <end position="228"/>
    </location>
</feature>
<dbReference type="PANTHER" id="PTHR21227:SF0">
    <property type="entry name" value="TRNA-SPLICING ENDONUCLEASE SUBUNIT SEN2"/>
    <property type="match status" value="1"/>
</dbReference>
<dbReference type="STRING" id="1661398.A0A482V919"/>
<dbReference type="InterPro" id="IPR006676">
    <property type="entry name" value="tRNA_splic"/>
</dbReference>
<evidence type="ECO:0000259" key="6">
    <source>
        <dbReference type="Pfam" id="PF01974"/>
    </source>
</evidence>
<proteinExistence type="inferred from homology"/>
<evidence type="ECO:0000313" key="8">
    <source>
        <dbReference type="EMBL" id="RZB39745.1"/>
    </source>
</evidence>
<evidence type="ECO:0000256" key="1">
    <source>
        <dbReference type="ARBA" id="ARBA00008078"/>
    </source>
</evidence>
<dbReference type="InterPro" id="IPR036167">
    <property type="entry name" value="tRNA_intron_Endo_cat-like_sf"/>
</dbReference>
<dbReference type="OrthoDB" id="10249562at2759"/>
<dbReference type="CDD" id="cd22363">
    <property type="entry name" value="tRNA-intron_lyase_C"/>
    <property type="match status" value="1"/>
</dbReference>
<dbReference type="GO" id="GO:0000379">
    <property type="term" value="P:tRNA-type intron splice site recognition and cleavage"/>
    <property type="evidence" value="ECO:0007669"/>
    <property type="project" value="TreeGrafter"/>
</dbReference>
<dbReference type="GO" id="GO:0000214">
    <property type="term" value="C:tRNA-intron endonuclease complex"/>
    <property type="evidence" value="ECO:0007669"/>
    <property type="project" value="UniProtKB-UniRule"/>
</dbReference>
<gene>
    <name evidence="8" type="ORF">BDFB_005154</name>
</gene>
<accession>A0A482V919</accession>
<sequence>MPLTEPKPKKNCKLKPAPPLPLIQTASNEIYRFKGIFNGFCVVVEGEKDMKNLVTMGYFGKANLSRNYPQFNEHKPEIVRKRVFQNRKNWSEKLSQTPQKIIVVPDSDSDNDDEYFTNLTPQYRLDRSAIKETVNLSLEEAFFLLAALNCLEISHEGVRLEATKAWDLFKRTDHYFVPNYVAYYYFRSKNWVVKNGIKFGGDFLLYKQGPPFYHASYVVIIHVVNERLEKIENFNRRSMINIHLMGLNRLCETAGKDLLICEIIWPSTTDQALVSADDVPKFSIKETIMKRWIPSQKRMNT</sequence>
<keyword evidence="8" id="KW-0255">Endonuclease</keyword>
<dbReference type="GO" id="GO:0000213">
    <property type="term" value="F:tRNA-intron lyase activity"/>
    <property type="evidence" value="ECO:0007669"/>
    <property type="project" value="UniProtKB-UniRule"/>
</dbReference>
<dbReference type="PIRSF" id="PIRSF011789">
    <property type="entry name" value="tRNA_splic_SEN2"/>
    <property type="match status" value="1"/>
</dbReference>
<dbReference type="Proteomes" id="UP000292052">
    <property type="component" value="Unassembled WGS sequence"/>
</dbReference>
<keyword evidence="8" id="KW-0378">Hydrolase</keyword>
<comment type="function">
    <text evidence="4">Constitutes one of the two catalytic subunit of the tRNA-splicing endonuclease complex, a complex responsible for identification and cleavage of the splice sites in pre-tRNA. It cleaves pre-tRNA at the 5'- and 3'-splice sites to release the intron. The products are an intron and two tRNA half-molecules bearing 2',3'-cyclic phosphate and 5'-OH termini. There are no conserved sequences at the splice sites, but the intron is invariably located at the same site in the gene, placing the splice sites an invariant distance from the constant structural features of the tRNA body.</text>
</comment>
<evidence type="ECO:0000256" key="3">
    <source>
        <dbReference type="ARBA" id="ARBA00023239"/>
    </source>
</evidence>
<protein>
    <recommendedName>
        <fullName evidence="4">tRNA-splicing endonuclease subunit Sen2</fullName>
        <ecNumber evidence="4">4.6.1.16</ecNumber>
    </recommendedName>
</protein>
<feature type="active site" evidence="5">
    <location>
        <position position="214"/>
    </location>
</feature>
<evidence type="ECO:0000256" key="4">
    <source>
        <dbReference type="PIRNR" id="PIRNR011789"/>
    </source>
</evidence>
<dbReference type="EC" id="4.6.1.16" evidence="4"/>
<dbReference type="AlphaFoldDB" id="A0A482V919"/>
<keyword evidence="8" id="KW-0540">Nuclease</keyword>
<evidence type="ECO:0000256" key="5">
    <source>
        <dbReference type="PIRSR" id="PIRSR011789-1"/>
    </source>
</evidence>
<comment type="similarity">
    <text evidence="1 4">Belongs to the tRNA-intron endonuclease family.</text>
</comment>
<feature type="domain" description="tRNA intron endonuclease N-terminal" evidence="7">
    <location>
        <begin position="35"/>
        <end position="162"/>
    </location>
</feature>
<dbReference type="InterPro" id="IPR006677">
    <property type="entry name" value="tRNA_intron_Endonuc_cat-like"/>
</dbReference>
<dbReference type="Gene3D" id="3.40.1350.10">
    <property type="match status" value="1"/>
</dbReference>
<evidence type="ECO:0000259" key="7">
    <source>
        <dbReference type="Pfam" id="PF02778"/>
    </source>
</evidence>